<dbReference type="RefSeq" id="WP_014465155.1">
    <property type="nucleotide sequence ID" value="NC_017167.1"/>
</dbReference>
<keyword evidence="2" id="KW-0812">Transmembrane</keyword>
<evidence type="ECO:0000313" key="3">
    <source>
        <dbReference type="EMBL" id="AEJ44318.1"/>
    </source>
</evidence>
<proteinExistence type="predicted"/>
<evidence type="ECO:0008006" key="5">
    <source>
        <dbReference type="Google" id="ProtNLM"/>
    </source>
</evidence>
<feature type="compositionally biased region" description="Basic and acidic residues" evidence="1">
    <location>
        <begin position="622"/>
        <end position="649"/>
    </location>
</feature>
<dbReference type="KEGG" id="aad:TC41_2418"/>
<feature type="compositionally biased region" description="Basic and acidic residues" evidence="1">
    <location>
        <begin position="691"/>
        <end position="704"/>
    </location>
</feature>
<feature type="transmembrane region" description="Helical" evidence="2">
    <location>
        <begin position="379"/>
        <end position="400"/>
    </location>
</feature>
<feature type="transmembrane region" description="Helical" evidence="2">
    <location>
        <begin position="344"/>
        <end position="367"/>
    </location>
</feature>
<feature type="compositionally biased region" description="Basic and acidic residues" evidence="1">
    <location>
        <begin position="1085"/>
        <end position="1097"/>
    </location>
</feature>
<feature type="region of interest" description="Disordered" evidence="1">
    <location>
        <begin position="468"/>
        <end position="1097"/>
    </location>
</feature>
<feature type="compositionally biased region" description="Polar residues" evidence="1">
    <location>
        <begin position="905"/>
        <end position="916"/>
    </location>
</feature>
<feature type="compositionally biased region" description="Polar residues" evidence="1">
    <location>
        <begin position="525"/>
        <end position="536"/>
    </location>
</feature>
<dbReference type="PATRIC" id="fig|1048834.4.peg.2288"/>
<feature type="compositionally biased region" description="Low complexity" evidence="1">
    <location>
        <begin position="1060"/>
        <end position="1070"/>
    </location>
</feature>
<feature type="transmembrane region" description="Helical" evidence="2">
    <location>
        <begin position="412"/>
        <end position="429"/>
    </location>
</feature>
<feature type="compositionally biased region" description="Basic and acidic residues" evidence="1">
    <location>
        <begin position="939"/>
        <end position="952"/>
    </location>
</feature>
<feature type="region of interest" description="Disordered" evidence="1">
    <location>
        <begin position="146"/>
        <end position="165"/>
    </location>
</feature>
<name>F8IGN8_ALIAT</name>
<evidence type="ECO:0000256" key="2">
    <source>
        <dbReference type="SAM" id="Phobius"/>
    </source>
</evidence>
<feature type="compositionally biased region" description="Basic and acidic residues" evidence="1">
    <location>
        <begin position="468"/>
        <end position="487"/>
    </location>
</feature>
<feature type="compositionally biased region" description="Basic and acidic residues" evidence="1">
    <location>
        <begin position="1049"/>
        <end position="1059"/>
    </location>
</feature>
<dbReference type="OrthoDB" id="2375597at2"/>
<organism evidence="3 4">
    <name type="scientific">Alicyclobacillus acidocaldarius (strain Tc-4-1)</name>
    <name type="common">Bacillus acidocaldarius</name>
    <dbReference type="NCBI Taxonomy" id="1048834"/>
    <lineage>
        <taxon>Bacteria</taxon>
        <taxon>Bacillati</taxon>
        <taxon>Bacillota</taxon>
        <taxon>Bacilli</taxon>
        <taxon>Bacillales</taxon>
        <taxon>Alicyclobacillaceae</taxon>
        <taxon>Alicyclobacillus</taxon>
    </lineage>
</organism>
<feature type="compositionally biased region" description="Low complexity" evidence="1">
    <location>
        <begin position="789"/>
        <end position="800"/>
    </location>
</feature>
<feature type="compositionally biased region" description="Polar residues" evidence="1">
    <location>
        <begin position="1013"/>
        <end position="1037"/>
    </location>
</feature>
<feature type="compositionally biased region" description="Basic and acidic residues" evidence="1">
    <location>
        <begin position="661"/>
        <end position="677"/>
    </location>
</feature>
<dbReference type="STRING" id="1048834.TC41_2418"/>
<feature type="compositionally biased region" description="Basic and acidic residues" evidence="1">
    <location>
        <begin position="155"/>
        <end position="165"/>
    </location>
</feature>
<dbReference type="eggNOG" id="COG3170">
    <property type="taxonomic scope" value="Bacteria"/>
</dbReference>
<gene>
    <name evidence="3" type="ordered locus">TC41_2418</name>
</gene>
<feature type="compositionally biased region" description="Low complexity" evidence="1">
    <location>
        <begin position="559"/>
        <end position="592"/>
    </location>
</feature>
<reference evidence="3 4" key="1">
    <citation type="journal article" date="2011" name="J. Bacteriol.">
        <title>Complete Genome Sequence of Alicyclobacillus acidocaldarius Strain Tc-4-1.</title>
        <authorList>
            <person name="Chen Y."/>
            <person name="He Y."/>
            <person name="Zhang B."/>
            <person name="Yang J."/>
            <person name="Li W."/>
            <person name="Dong Z."/>
            <person name="Hu S."/>
        </authorList>
    </citation>
    <scope>NUCLEOTIDE SEQUENCE [LARGE SCALE GENOMIC DNA]</scope>
    <source>
        <strain evidence="3 4">Tc-4-1</strain>
    </source>
</reference>
<evidence type="ECO:0000256" key="1">
    <source>
        <dbReference type="SAM" id="MobiDB-lite"/>
    </source>
</evidence>
<feature type="compositionally biased region" description="Gly residues" evidence="1">
    <location>
        <begin position="543"/>
        <end position="558"/>
    </location>
</feature>
<dbReference type="eggNOG" id="COG3846">
    <property type="taxonomic scope" value="Bacteria"/>
</dbReference>
<accession>F8IGN8</accession>
<dbReference type="AlphaFoldDB" id="F8IGN8"/>
<protein>
    <recommendedName>
        <fullName evidence="5">TrbL/VirB6 plasmid conjugal transfer protein</fullName>
    </recommendedName>
</protein>
<evidence type="ECO:0000313" key="4">
    <source>
        <dbReference type="Proteomes" id="UP000000292"/>
    </source>
</evidence>
<dbReference type="Proteomes" id="UP000000292">
    <property type="component" value="Chromosome"/>
</dbReference>
<feature type="compositionally biased region" description="Low complexity" evidence="1">
    <location>
        <begin position="718"/>
        <end position="729"/>
    </location>
</feature>
<feature type="compositionally biased region" description="Polar residues" evidence="1">
    <location>
        <begin position="611"/>
        <end position="620"/>
    </location>
</feature>
<keyword evidence="2" id="KW-0472">Membrane</keyword>
<feature type="compositionally biased region" description="Polar residues" evidence="1">
    <location>
        <begin position="740"/>
        <end position="758"/>
    </location>
</feature>
<dbReference type="HOGENOM" id="CLU_283651_0_0_9"/>
<feature type="transmembrane region" description="Helical" evidence="2">
    <location>
        <begin position="313"/>
        <end position="338"/>
    </location>
</feature>
<keyword evidence="2" id="KW-1133">Transmembrane helix</keyword>
<feature type="compositionally biased region" description="Basic and acidic residues" evidence="1">
    <location>
        <begin position="822"/>
        <end position="834"/>
    </location>
</feature>
<reference evidence="4" key="2">
    <citation type="submission" date="2011-06" db="EMBL/GenBank/DDBJ databases">
        <title>The complete genome sequence of Alicyclobacillus acidocaldarius sp. Tc-4-1.</title>
        <authorList>
            <person name="Chen Y."/>
            <person name="He Y."/>
            <person name="Dong Z."/>
            <person name="Hu S."/>
        </authorList>
    </citation>
    <scope>NUCLEOTIDE SEQUENCE [LARGE SCALE GENOMIC DNA]</scope>
    <source>
        <strain evidence="4">Tc-4-1</strain>
    </source>
</reference>
<dbReference type="EMBL" id="CP002902">
    <property type="protein sequence ID" value="AEJ44318.1"/>
    <property type="molecule type" value="Genomic_DNA"/>
</dbReference>
<feature type="compositionally biased region" description="Basic and acidic residues" evidence="1">
    <location>
        <begin position="917"/>
        <end position="931"/>
    </location>
</feature>
<sequence>MAEPHPPRRPQPRSLAATRFRAFIRWSRPPPLRIRSLVIRIPRPHFPAGSIRLRTTIPSRCRQKGGGTRSSGGGAIKEVANFIADLVSQGAGVGFPYRDHDRGGLHESSVAREPHLSTHGSFILSGVFECVSTLAAVPVPGSSDLHGVALSPRTPHQDPDGVSHHHGDGRAAVCIFMHFAAIFQVVNNLSENLDNTVSEAIESVADLSASTIYDAAWNIYVLEPWELAQFGHESNDLAKFNVSNAAVGESYTTDSGASATIQPGDNWVVLFMKNTTSQARDSLLNDILSTSQPFAKSSWTSTSVKNANPYNNIIFLLVMFILGLPCLAFLAFMAFILFGFELAFLFSAFMGIFVLPLGFVPEVGWGIVQNWAKKSVGFLLLKLANVVYMAITFLLVTIVMDSVSLTGDEATLITGAITSGLIFLGALMMRHQLFSIYVEPVVARIQNGAITGEDGKPRSLMDEWRQRTREAWGRRDQRDKRDDDQDNKSGGGGSLAQKTLSAAFSAMQRGGGGTFGAPPAGSAGNTRSSRWSSSYGGTAPGNAAGGVSGGTPLGGRSAGGNSSNGAPSGDSSTSRAPQGGSSSGTSTAGGQSIRHGQSTVDTDDETKVATLETQKGTPESTVDEHPGPEAESRPSADAKSNDGEEKVPEQEVVSSSTDGASESRDARSERDEDREASEPDTVPSKSTADGMVRREDEPMRRGADDEVAMSSLADAFATPEPTSQPESSSVQRRVTDESSPEQAEQQVSAEDVTESSPVATEEQDVPSPQLVSEAFVAPQVDAGERVESASRASEPEASAVNPGTLRKDSETNSVSGPGSEGARAESRAANRSELPEVEVDDAEAGALERSFHTPAPVQETAAEASRRGVPETPASLEQDETHTMATEETGTRDDAPAVQVESFAEAQTSASDTTATKTREQAIERQADDSGRNITLRPTTHDEAHVPADGREATGTSIGAEFTQASDAVKPAAPSVHPATFRRIAGTHESEASANAKQAEGEQGSTPPRAAESKNTPNTVVRLQPKASQASSQTTRTKPAAHPPARNTQRREERPEASRRTPPVTPSRRATNLRQRARMGQPLRFDPRRNRNPRDNT</sequence>